<gene>
    <name evidence="3" type="ORF">V7S43_014386</name>
</gene>
<keyword evidence="2" id="KW-1133">Transmembrane helix</keyword>
<accession>A0ABD3F2J7</accession>
<feature type="transmembrane region" description="Helical" evidence="2">
    <location>
        <begin position="211"/>
        <end position="228"/>
    </location>
</feature>
<evidence type="ECO:0000256" key="2">
    <source>
        <dbReference type="SAM" id="Phobius"/>
    </source>
</evidence>
<feature type="compositionally biased region" description="Polar residues" evidence="1">
    <location>
        <begin position="339"/>
        <end position="351"/>
    </location>
</feature>
<feature type="transmembrane region" description="Helical" evidence="2">
    <location>
        <begin position="121"/>
        <end position="139"/>
    </location>
</feature>
<organism evidence="3 4">
    <name type="scientific">Phytophthora oleae</name>
    <dbReference type="NCBI Taxonomy" id="2107226"/>
    <lineage>
        <taxon>Eukaryota</taxon>
        <taxon>Sar</taxon>
        <taxon>Stramenopiles</taxon>
        <taxon>Oomycota</taxon>
        <taxon>Peronosporomycetes</taxon>
        <taxon>Peronosporales</taxon>
        <taxon>Peronosporaceae</taxon>
        <taxon>Phytophthora</taxon>
    </lineage>
</organism>
<feature type="compositionally biased region" description="Basic residues" evidence="1">
    <location>
        <begin position="401"/>
        <end position="411"/>
    </location>
</feature>
<feature type="transmembrane region" description="Helical" evidence="2">
    <location>
        <begin position="145"/>
        <end position="165"/>
    </location>
</feature>
<feature type="transmembrane region" description="Helical" evidence="2">
    <location>
        <begin position="269"/>
        <end position="290"/>
    </location>
</feature>
<sequence>MAVDLQERVAGAWRRFYDWKTEHQFLGRYSVDKLQHFSRYQADVSLARCLGVICLLSLLPTFTLLAGLHAIPLASPVLGSRHNVAASVRSAIFYAVLTVTWVFHMRQTLGMAKYSTRWKTFLLSVVFGGVFPEGIWSIVSLLWKYPAPGGGVAKMFFTLGCIFYLTHCTQPKESGTGNRQRTRNLMIVVTEYLLIVVFFLLLALGFSESPWGIQLALLVIHPPLRSMLKRQSWVHARKLSDLSADVTLNLVDISASIYHTLCIQYARNAALAAIIVIGEFLLGVAIARMYSTHTFIVDGYRTLQTAIKIVEGSLSAALVVEEDNIHIEERADGEPSQPPSAEQAVNSTTGTIDVPKSSQKLRRASSNADAIQSLRALSIANEGASLMKKVPSDPDTDKVTVKHQKPARRHSAVSNATPYGDIQPPPKSIQHLDHVSSSDSMPQRLHRRMTTTIGVPARNESREPPVSPKSIQPLRRTASDSIPGSRTTREQPIRKPSDKNDNKGIIGEPRLQSWSRDPAKVYCFTDIRPEVAPSPIPSPPSPKPNRLSQGRRNSIDLPPLGALQPPDGLGRLPTIRRSSSVFLTPRTLMKSGSKRLLDLRRSSGNNPGTAYTRPGEIPTNDTRRPTQINIDGMLVVRKDQARILEQTLQLLFSCEVLVVTEFIKVLVPLLLGLLFATLWSLPSAHYNIALRNLSKEDMLERVIWCFCFAAFELPALVMVCTAVFKKYGISPLHLLAFLLEQQYANFQTKLSCCFIALILSTSVHEGMDVAF</sequence>
<evidence type="ECO:0000256" key="1">
    <source>
        <dbReference type="SAM" id="MobiDB-lite"/>
    </source>
</evidence>
<feature type="region of interest" description="Disordered" evidence="1">
    <location>
        <begin position="387"/>
        <end position="512"/>
    </location>
</feature>
<protein>
    <submittedName>
        <fullName evidence="3">Uncharacterized protein</fullName>
    </submittedName>
</protein>
<dbReference type="Proteomes" id="UP001632037">
    <property type="component" value="Unassembled WGS sequence"/>
</dbReference>
<feature type="compositionally biased region" description="Basic and acidic residues" evidence="1">
    <location>
        <begin position="390"/>
        <end position="400"/>
    </location>
</feature>
<feature type="transmembrane region" description="Helical" evidence="2">
    <location>
        <begin position="185"/>
        <end position="205"/>
    </location>
</feature>
<keyword evidence="2" id="KW-0812">Transmembrane</keyword>
<feature type="transmembrane region" description="Helical" evidence="2">
    <location>
        <begin position="49"/>
        <end position="71"/>
    </location>
</feature>
<feature type="transmembrane region" description="Helical" evidence="2">
    <location>
        <begin position="702"/>
        <end position="724"/>
    </location>
</feature>
<reference evidence="3 4" key="1">
    <citation type="submission" date="2024-09" db="EMBL/GenBank/DDBJ databases">
        <title>Genome sequencing and assembly of Phytophthora oleae, isolate VK10A, causative agent of rot of olive drupes.</title>
        <authorList>
            <person name="Conti Taguali S."/>
            <person name="Riolo M."/>
            <person name="La Spada F."/>
            <person name="Cacciola S.O."/>
            <person name="Dionisio G."/>
        </authorList>
    </citation>
    <scope>NUCLEOTIDE SEQUENCE [LARGE SCALE GENOMIC DNA]</scope>
    <source>
        <strain evidence="3 4">VK10A</strain>
    </source>
</reference>
<feature type="region of interest" description="Disordered" evidence="1">
    <location>
        <begin position="328"/>
        <end position="367"/>
    </location>
</feature>
<feature type="compositionally biased region" description="Pro residues" evidence="1">
    <location>
        <begin position="532"/>
        <end position="543"/>
    </location>
</feature>
<feature type="transmembrane region" description="Helical" evidence="2">
    <location>
        <begin position="662"/>
        <end position="681"/>
    </location>
</feature>
<proteinExistence type="predicted"/>
<keyword evidence="2" id="KW-0472">Membrane</keyword>
<dbReference type="EMBL" id="JBIMZQ010000040">
    <property type="protein sequence ID" value="KAL3660631.1"/>
    <property type="molecule type" value="Genomic_DNA"/>
</dbReference>
<evidence type="ECO:0000313" key="3">
    <source>
        <dbReference type="EMBL" id="KAL3660631.1"/>
    </source>
</evidence>
<feature type="region of interest" description="Disordered" evidence="1">
    <location>
        <begin position="598"/>
        <end position="624"/>
    </location>
</feature>
<name>A0ABD3F2J7_9STRA</name>
<feature type="transmembrane region" description="Helical" evidence="2">
    <location>
        <begin position="91"/>
        <end position="109"/>
    </location>
</feature>
<feature type="compositionally biased region" description="Basic and acidic residues" evidence="1">
    <location>
        <begin position="487"/>
        <end position="502"/>
    </location>
</feature>
<comment type="caution">
    <text evidence="3">The sequence shown here is derived from an EMBL/GenBank/DDBJ whole genome shotgun (WGS) entry which is preliminary data.</text>
</comment>
<feature type="region of interest" description="Disordered" evidence="1">
    <location>
        <begin position="530"/>
        <end position="571"/>
    </location>
</feature>
<keyword evidence="4" id="KW-1185">Reference proteome</keyword>
<evidence type="ECO:0000313" key="4">
    <source>
        <dbReference type="Proteomes" id="UP001632037"/>
    </source>
</evidence>
<dbReference type="AlphaFoldDB" id="A0ABD3F2J7"/>